<evidence type="ECO:0000313" key="10">
    <source>
        <dbReference type="Proteomes" id="UP001233999"/>
    </source>
</evidence>
<feature type="domain" description="T-box" evidence="8">
    <location>
        <begin position="24"/>
        <end position="204"/>
    </location>
</feature>
<feature type="region of interest" description="Disordered" evidence="7">
    <location>
        <begin position="204"/>
        <end position="254"/>
    </location>
</feature>
<evidence type="ECO:0000256" key="3">
    <source>
        <dbReference type="ARBA" id="ARBA00023125"/>
    </source>
</evidence>
<dbReference type="GO" id="GO:0005634">
    <property type="term" value="C:nucleus"/>
    <property type="evidence" value="ECO:0007669"/>
    <property type="project" value="UniProtKB-SubCell"/>
</dbReference>
<name>A0AAD7ZTA0_DIPPU</name>
<dbReference type="InterPro" id="IPR008967">
    <property type="entry name" value="p53-like_TF_DNA-bd_sf"/>
</dbReference>
<evidence type="ECO:0000256" key="4">
    <source>
        <dbReference type="ARBA" id="ARBA00023163"/>
    </source>
</evidence>
<keyword evidence="2" id="KW-0805">Transcription regulation</keyword>
<dbReference type="FunFam" id="2.60.40.820:FF:000010">
    <property type="entry name" value="T-box transcription factor TBX6"/>
    <property type="match status" value="1"/>
</dbReference>
<keyword evidence="1" id="KW-0217">Developmental protein</keyword>
<evidence type="ECO:0000256" key="6">
    <source>
        <dbReference type="PROSITE-ProRule" id="PRU00201"/>
    </source>
</evidence>
<dbReference type="PANTHER" id="PTHR11267">
    <property type="entry name" value="T-BOX PROTEIN-RELATED"/>
    <property type="match status" value="1"/>
</dbReference>
<dbReference type="Pfam" id="PF00907">
    <property type="entry name" value="T-box"/>
    <property type="match status" value="1"/>
</dbReference>
<dbReference type="SUPFAM" id="SSF49417">
    <property type="entry name" value="p53-like transcription factors"/>
    <property type="match status" value="1"/>
</dbReference>
<organism evidence="9 10">
    <name type="scientific">Diploptera punctata</name>
    <name type="common">Pacific beetle cockroach</name>
    <dbReference type="NCBI Taxonomy" id="6984"/>
    <lineage>
        <taxon>Eukaryota</taxon>
        <taxon>Metazoa</taxon>
        <taxon>Ecdysozoa</taxon>
        <taxon>Arthropoda</taxon>
        <taxon>Hexapoda</taxon>
        <taxon>Insecta</taxon>
        <taxon>Pterygota</taxon>
        <taxon>Neoptera</taxon>
        <taxon>Polyneoptera</taxon>
        <taxon>Dictyoptera</taxon>
        <taxon>Blattodea</taxon>
        <taxon>Blaberoidea</taxon>
        <taxon>Blaberidae</taxon>
        <taxon>Diplopterinae</taxon>
        <taxon>Diploptera</taxon>
    </lineage>
</organism>
<dbReference type="GO" id="GO:0001708">
    <property type="term" value="P:cell fate specification"/>
    <property type="evidence" value="ECO:0007669"/>
    <property type="project" value="TreeGrafter"/>
</dbReference>
<dbReference type="GO" id="GO:0000981">
    <property type="term" value="F:DNA-binding transcription factor activity, RNA polymerase II-specific"/>
    <property type="evidence" value="ECO:0007669"/>
    <property type="project" value="TreeGrafter"/>
</dbReference>
<dbReference type="SMART" id="SM00425">
    <property type="entry name" value="TBOX"/>
    <property type="match status" value="1"/>
</dbReference>
<evidence type="ECO:0000313" key="9">
    <source>
        <dbReference type="EMBL" id="KAJ9586474.1"/>
    </source>
</evidence>
<feature type="non-terminal residue" evidence="9">
    <location>
        <position position="370"/>
    </location>
</feature>
<feature type="compositionally biased region" description="Low complexity" evidence="7">
    <location>
        <begin position="231"/>
        <end position="250"/>
    </location>
</feature>
<protein>
    <recommendedName>
        <fullName evidence="8">T-box domain-containing protein</fullName>
    </recommendedName>
</protein>
<evidence type="ECO:0000259" key="8">
    <source>
        <dbReference type="PROSITE" id="PS50252"/>
    </source>
</evidence>
<evidence type="ECO:0000256" key="5">
    <source>
        <dbReference type="ARBA" id="ARBA00023242"/>
    </source>
</evidence>
<feature type="compositionally biased region" description="Basic and acidic residues" evidence="7">
    <location>
        <begin position="214"/>
        <end position="223"/>
    </location>
</feature>
<dbReference type="Proteomes" id="UP001233999">
    <property type="component" value="Unassembled WGS sequence"/>
</dbReference>
<dbReference type="InterPro" id="IPR001699">
    <property type="entry name" value="TF_T-box"/>
</dbReference>
<proteinExistence type="predicted"/>
<keyword evidence="10" id="KW-1185">Reference proteome</keyword>
<dbReference type="PRINTS" id="PR00937">
    <property type="entry name" value="TBOX"/>
</dbReference>
<accession>A0AAD7ZTA0</accession>
<dbReference type="PROSITE" id="PS50252">
    <property type="entry name" value="TBOX_3"/>
    <property type="match status" value="1"/>
</dbReference>
<comment type="caution">
    <text evidence="9">The sequence shown here is derived from an EMBL/GenBank/DDBJ whole genome shotgun (WGS) entry which is preliminary data.</text>
</comment>
<dbReference type="InterPro" id="IPR046360">
    <property type="entry name" value="T-box_DNA-bd"/>
</dbReference>
<keyword evidence="5 6" id="KW-0539">Nucleus</keyword>
<dbReference type="GO" id="GO:0000785">
    <property type="term" value="C:chromatin"/>
    <property type="evidence" value="ECO:0007669"/>
    <property type="project" value="TreeGrafter"/>
</dbReference>
<dbReference type="EMBL" id="JASPKZ010007153">
    <property type="protein sequence ID" value="KAJ9586474.1"/>
    <property type="molecule type" value="Genomic_DNA"/>
</dbReference>
<dbReference type="AlphaFoldDB" id="A0AAD7ZTA0"/>
<dbReference type="GO" id="GO:0045893">
    <property type="term" value="P:positive regulation of DNA-templated transcription"/>
    <property type="evidence" value="ECO:0007669"/>
    <property type="project" value="InterPro"/>
</dbReference>
<feature type="non-terminal residue" evidence="9">
    <location>
        <position position="1"/>
    </location>
</feature>
<dbReference type="GO" id="GO:0000978">
    <property type="term" value="F:RNA polymerase II cis-regulatory region sequence-specific DNA binding"/>
    <property type="evidence" value="ECO:0007669"/>
    <property type="project" value="InterPro"/>
</dbReference>
<dbReference type="PANTHER" id="PTHR11267:SF181">
    <property type="entry name" value="OPTOMOTOR-BLIND PROTEIN"/>
    <property type="match status" value="1"/>
</dbReference>
<evidence type="ECO:0000256" key="2">
    <source>
        <dbReference type="ARBA" id="ARBA00023015"/>
    </source>
</evidence>
<comment type="caution">
    <text evidence="6">Lacks conserved residue(s) required for the propagation of feature annotation.</text>
</comment>
<gene>
    <name evidence="9" type="ORF">L9F63_019874</name>
</gene>
<keyword evidence="4" id="KW-0804">Transcription</keyword>
<dbReference type="Gene3D" id="2.60.40.820">
    <property type="entry name" value="Transcription factor, T-box"/>
    <property type="match status" value="1"/>
</dbReference>
<reference evidence="9" key="1">
    <citation type="journal article" date="2023" name="IScience">
        <title>Live-bearing cockroach genome reveals convergent evolutionary mechanisms linked to viviparity in insects and beyond.</title>
        <authorList>
            <person name="Fouks B."/>
            <person name="Harrison M.C."/>
            <person name="Mikhailova A.A."/>
            <person name="Marchal E."/>
            <person name="English S."/>
            <person name="Carruthers M."/>
            <person name="Jennings E.C."/>
            <person name="Chiamaka E.L."/>
            <person name="Frigard R.A."/>
            <person name="Pippel M."/>
            <person name="Attardo G.M."/>
            <person name="Benoit J.B."/>
            <person name="Bornberg-Bauer E."/>
            <person name="Tobe S.S."/>
        </authorList>
    </citation>
    <scope>NUCLEOTIDE SEQUENCE</scope>
    <source>
        <strain evidence="9">Stay&amp;Tobe</strain>
    </source>
</reference>
<dbReference type="InterPro" id="IPR036960">
    <property type="entry name" value="T-box_sf"/>
</dbReference>
<comment type="subcellular location">
    <subcellularLocation>
        <location evidence="6">Nucleus</location>
    </subcellularLocation>
</comment>
<keyword evidence="3 6" id="KW-0238">DNA-binding</keyword>
<evidence type="ECO:0000256" key="7">
    <source>
        <dbReference type="SAM" id="MobiDB-lite"/>
    </source>
</evidence>
<evidence type="ECO:0000256" key="1">
    <source>
        <dbReference type="ARBA" id="ARBA00022473"/>
    </source>
</evidence>
<reference evidence="9" key="2">
    <citation type="submission" date="2023-05" db="EMBL/GenBank/DDBJ databases">
        <authorList>
            <person name="Fouks B."/>
        </authorList>
    </citation>
    <scope>NUCLEOTIDE SEQUENCE</scope>
    <source>
        <strain evidence="9">Stay&amp;Tobe</strain>
        <tissue evidence="9">Testes</tissue>
    </source>
</reference>
<sequence length="370" mass="42544">SPRLSSVLWDNRNPQNLENVDVILEGTDLWRKFHEVSTEMVITKVGRNMFPVLTVRVTGLEPDKQYYVVMEMCLASDSRYRFFENCWRVAGRAETQLPSSTRLYIHQDSPATGAHWMREPIKMKTAKLTNNTVNSNGQIILTSMHKYIPFIHIVKTSDINNIPWSPTATFSFKETEFIAVTAYQNEEVTKLKINNNPFAKGFRENGLSYTKRKHNEDGSETEIRKRHSSDRSSYSSVESVPSSSTSTDGSDTAERSEKCDKMCCEHSVNNVVPLTSTHCDELTAITNISINTNTIQYPFSGLYPSLYRPHHHQEDQLLLRYPFLFPPPPPPPLLSHYFLPFSYNPPLFYLHYICYIPKSVESEFNEKPVN</sequence>